<feature type="domain" description="J" evidence="1">
    <location>
        <begin position="9"/>
        <end position="78"/>
    </location>
</feature>
<dbReference type="PANTHER" id="PTHR44743:SF10">
    <property type="entry name" value="J DOMAIN-CONTAINING PROTEIN"/>
    <property type="match status" value="1"/>
</dbReference>
<dbReference type="CDD" id="cd06257">
    <property type="entry name" value="DnaJ"/>
    <property type="match status" value="1"/>
</dbReference>
<organism evidence="2 3">
    <name type="scientific">Handroanthus impetiginosus</name>
    <dbReference type="NCBI Taxonomy" id="429701"/>
    <lineage>
        <taxon>Eukaryota</taxon>
        <taxon>Viridiplantae</taxon>
        <taxon>Streptophyta</taxon>
        <taxon>Embryophyta</taxon>
        <taxon>Tracheophyta</taxon>
        <taxon>Spermatophyta</taxon>
        <taxon>Magnoliopsida</taxon>
        <taxon>eudicotyledons</taxon>
        <taxon>Gunneridae</taxon>
        <taxon>Pentapetalae</taxon>
        <taxon>asterids</taxon>
        <taxon>lamiids</taxon>
        <taxon>Lamiales</taxon>
        <taxon>Bignoniaceae</taxon>
        <taxon>Crescentiina</taxon>
        <taxon>Tabebuia alliance</taxon>
        <taxon>Handroanthus</taxon>
    </lineage>
</organism>
<accession>A0A2G9I8M6</accession>
<dbReference type="InterPro" id="IPR001623">
    <property type="entry name" value="DnaJ_domain"/>
</dbReference>
<evidence type="ECO:0000313" key="2">
    <source>
        <dbReference type="EMBL" id="PIN25990.1"/>
    </source>
</evidence>
<keyword evidence="3" id="KW-1185">Reference proteome</keyword>
<sequence length="193" mass="22397">MEYSTGSPSYYGILGVSLCSSDEEIRRAYRKLAMQWHPDKWTRSPALLGEAKQKFQQIQEAYSVLSDRKKRTLYDAGLYNPAEEEEEEDEVEGFADFVQEMMSLVNDVRKEGKSYSIEELQRMFWDMAQGFEIPEWSSCSSLQVQQPMYDTQCFLGPCSLYESTNSCEVSMIQGNQNWSKPGFETYVTQHFLQ</sequence>
<dbReference type="Gene3D" id="1.10.287.110">
    <property type="entry name" value="DnaJ domain"/>
    <property type="match status" value="1"/>
</dbReference>
<dbReference type="PROSITE" id="PS50076">
    <property type="entry name" value="DNAJ_2"/>
    <property type="match status" value="1"/>
</dbReference>
<evidence type="ECO:0000313" key="3">
    <source>
        <dbReference type="Proteomes" id="UP000231279"/>
    </source>
</evidence>
<dbReference type="InterPro" id="IPR036869">
    <property type="entry name" value="J_dom_sf"/>
</dbReference>
<dbReference type="SMART" id="SM00271">
    <property type="entry name" value="DnaJ"/>
    <property type="match status" value="1"/>
</dbReference>
<dbReference type="PANTHER" id="PTHR44743">
    <property type="entry name" value="PUTATIVE, EXPRESSED-RELATED"/>
    <property type="match status" value="1"/>
</dbReference>
<dbReference type="OrthoDB" id="10250354at2759"/>
<dbReference type="PROSITE" id="PS00636">
    <property type="entry name" value="DNAJ_1"/>
    <property type="match status" value="1"/>
</dbReference>
<evidence type="ECO:0000259" key="1">
    <source>
        <dbReference type="PROSITE" id="PS50076"/>
    </source>
</evidence>
<dbReference type="Pfam" id="PF00226">
    <property type="entry name" value="DnaJ"/>
    <property type="match status" value="1"/>
</dbReference>
<comment type="caution">
    <text evidence="2">The sequence shown here is derived from an EMBL/GenBank/DDBJ whole genome shotgun (WGS) entry which is preliminary data.</text>
</comment>
<name>A0A2G9I8M6_9LAMI</name>
<proteinExistence type="predicted"/>
<dbReference type="EMBL" id="NKXS01000159">
    <property type="protein sequence ID" value="PIN25990.1"/>
    <property type="molecule type" value="Genomic_DNA"/>
</dbReference>
<protein>
    <recommendedName>
        <fullName evidence="1">J domain-containing protein</fullName>
    </recommendedName>
</protein>
<dbReference type="Proteomes" id="UP000231279">
    <property type="component" value="Unassembled WGS sequence"/>
</dbReference>
<reference evidence="3" key="1">
    <citation type="journal article" date="2018" name="Gigascience">
        <title>Genome assembly of the Pink Ipe (Handroanthus impetiginosus, Bignoniaceae), a highly valued, ecologically keystone Neotropical timber forest tree.</title>
        <authorList>
            <person name="Silva-Junior O.B."/>
            <person name="Grattapaglia D."/>
            <person name="Novaes E."/>
            <person name="Collevatti R.G."/>
        </authorList>
    </citation>
    <scope>NUCLEOTIDE SEQUENCE [LARGE SCALE GENOMIC DNA]</scope>
    <source>
        <strain evidence="3">cv. UFG-1</strain>
    </source>
</reference>
<dbReference type="AlphaFoldDB" id="A0A2G9I8M6"/>
<gene>
    <name evidence="2" type="ORF">CDL12_01269</name>
</gene>
<dbReference type="InterPro" id="IPR018253">
    <property type="entry name" value="DnaJ_domain_CS"/>
</dbReference>
<dbReference type="STRING" id="429701.A0A2G9I8M6"/>
<dbReference type="PRINTS" id="PR00625">
    <property type="entry name" value="JDOMAIN"/>
</dbReference>
<dbReference type="SUPFAM" id="SSF46565">
    <property type="entry name" value="Chaperone J-domain"/>
    <property type="match status" value="1"/>
</dbReference>